<dbReference type="EMBL" id="BPEU01000004">
    <property type="protein sequence ID" value="GIU36636.1"/>
    <property type="molecule type" value="Genomic_DNA"/>
</dbReference>
<name>A0A1E5IWY0_SHECO</name>
<dbReference type="Pfam" id="PF12698">
    <property type="entry name" value="ABC2_membrane_3"/>
    <property type="match status" value="1"/>
</dbReference>
<evidence type="ECO:0000256" key="1">
    <source>
        <dbReference type="ARBA" id="ARBA00004651"/>
    </source>
</evidence>
<reference evidence="8 11" key="2">
    <citation type="submission" date="2021-05" db="EMBL/GenBank/DDBJ databases">
        <title>Molecular characterization for Shewanella algae harboring chromosomal blaOXA-55-like strains isolated from clinical and environment sample.</title>
        <authorList>
            <person name="Ohama Y."/>
            <person name="Aoki K."/>
            <person name="Harada S."/>
            <person name="Moriya K."/>
            <person name="Ishii Y."/>
            <person name="Tateda K."/>
        </authorList>
    </citation>
    <scope>NUCLEOTIDE SEQUENCE [LARGE SCALE GENOMIC DNA]</scope>
    <source>
        <strain evidence="8 11">MBTL60-118</strain>
    </source>
</reference>
<feature type="transmembrane region" description="Helical" evidence="6">
    <location>
        <begin position="264"/>
        <end position="285"/>
    </location>
</feature>
<feature type="transmembrane region" description="Helical" evidence="6">
    <location>
        <begin position="351"/>
        <end position="370"/>
    </location>
</feature>
<evidence type="ECO:0000256" key="3">
    <source>
        <dbReference type="ARBA" id="ARBA00022692"/>
    </source>
</evidence>
<proteinExistence type="predicted"/>
<dbReference type="Proteomes" id="UP000095230">
    <property type="component" value="Unassembled WGS sequence"/>
</dbReference>
<dbReference type="GO" id="GO:0005886">
    <property type="term" value="C:plasma membrane"/>
    <property type="evidence" value="ECO:0007669"/>
    <property type="project" value="UniProtKB-SubCell"/>
</dbReference>
<dbReference type="EMBL" id="MCBT01000013">
    <property type="protein sequence ID" value="OEG75014.1"/>
    <property type="molecule type" value="Genomic_DNA"/>
</dbReference>
<dbReference type="InterPro" id="IPR013525">
    <property type="entry name" value="ABC2_TM"/>
</dbReference>
<dbReference type="OrthoDB" id="9811522at2"/>
<evidence type="ECO:0000313" key="10">
    <source>
        <dbReference type="Proteomes" id="UP000095230"/>
    </source>
</evidence>
<keyword evidence="2" id="KW-1003">Cell membrane</keyword>
<evidence type="ECO:0000313" key="8">
    <source>
        <dbReference type="EMBL" id="GIU36636.1"/>
    </source>
</evidence>
<keyword evidence="5 6" id="KW-0472">Membrane</keyword>
<gene>
    <name evidence="9" type="ORF">BEL05_12665</name>
    <name evidence="8" type="ORF">TUM3794_06020</name>
</gene>
<sequence length="377" mass="41749">MSFWSLMMADLKSIVTDKAIAITLFGGVLFYSVLYPLPYLNEVPTKQQIVVIDGDHTSLSRQLIRHADASPKLDVVGQLTTIDQAQQWVASGKAHGFMVIPENFRRDLIRQKGVTLAYGGDANYFLIYSAVVEGLMSVGIDAGKYVQFNGLLARGSSAKQVKHDLDPIKLNSVPAFNPSLGYTPYVVPGVLLLVLHQTLLIGAGILGAGQWGRAGYWQQASPLELILARVTVFALIYSFFTCFYVGFCNYWYGVSVQAELAQVLLFLVPFILCTAVAGVAFSCLFTRRDLPTQVLLLISMPILFVSGFIWPLELIPSPLVWLGQIVPAVSTIQGMLQLNQMGASWPSVVHFWWQLWGLALVYFMLAFIGVRYRLKAQ</sequence>
<dbReference type="PANTHER" id="PTHR30294">
    <property type="entry name" value="MEMBRANE COMPONENT OF ABC TRANSPORTER YHHJ-RELATED"/>
    <property type="match status" value="1"/>
</dbReference>
<keyword evidence="4 6" id="KW-1133">Transmembrane helix</keyword>
<dbReference type="Proteomes" id="UP000773469">
    <property type="component" value="Unassembled WGS sequence"/>
</dbReference>
<feature type="transmembrane region" description="Helical" evidence="6">
    <location>
        <begin position="185"/>
        <end position="206"/>
    </location>
</feature>
<evidence type="ECO:0000256" key="2">
    <source>
        <dbReference type="ARBA" id="ARBA00022475"/>
    </source>
</evidence>
<keyword evidence="11" id="KW-1185">Reference proteome</keyword>
<dbReference type="RefSeq" id="WP_028764128.1">
    <property type="nucleotide sequence ID" value="NZ_BPEU01000004.1"/>
</dbReference>
<comment type="caution">
    <text evidence="9">The sequence shown here is derived from an EMBL/GenBank/DDBJ whole genome shotgun (WGS) entry which is preliminary data.</text>
</comment>
<protein>
    <submittedName>
        <fullName evidence="9">ABC transporter</fullName>
    </submittedName>
</protein>
<comment type="subcellular location">
    <subcellularLocation>
        <location evidence="1">Cell membrane</location>
        <topology evidence="1">Multi-pass membrane protein</topology>
    </subcellularLocation>
</comment>
<dbReference type="InterPro" id="IPR051449">
    <property type="entry name" value="ABC-2_transporter_component"/>
</dbReference>
<accession>A0A1E5IWY0</accession>
<dbReference type="STRING" id="23.BEL05_12665"/>
<feature type="transmembrane region" description="Helical" evidence="6">
    <location>
        <begin position="226"/>
        <end position="252"/>
    </location>
</feature>
<dbReference type="GO" id="GO:0140359">
    <property type="term" value="F:ABC-type transporter activity"/>
    <property type="evidence" value="ECO:0007669"/>
    <property type="project" value="InterPro"/>
</dbReference>
<reference evidence="9 10" key="1">
    <citation type="submission" date="2016-07" db="EMBL/GenBank/DDBJ databases">
        <title>Whole-genome of two Shewanella species isolated from a digestive organ of sea cucumber Apostichopus japonicus Selenka 1867.</title>
        <authorList>
            <person name="Hong H.-H."/>
            <person name="Choi H."/>
            <person name="Cheon S."/>
            <person name="Oh J.-S."/>
            <person name="Lee H.-G."/>
            <person name="Park C."/>
        </authorList>
    </citation>
    <scope>NUCLEOTIDE SEQUENCE [LARGE SCALE GENOMIC DNA]</scope>
    <source>
        <strain evidence="9 10">CSB03KR</strain>
    </source>
</reference>
<feature type="domain" description="ABC-2 type transporter transmembrane" evidence="7">
    <location>
        <begin position="20"/>
        <end position="368"/>
    </location>
</feature>
<evidence type="ECO:0000256" key="6">
    <source>
        <dbReference type="SAM" id="Phobius"/>
    </source>
</evidence>
<feature type="transmembrane region" description="Helical" evidence="6">
    <location>
        <begin position="294"/>
        <end position="312"/>
    </location>
</feature>
<evidence type="ECO:0000256" key="5">
    <source>
        <dbReference type="ARBA" id="ARBA00023136"/>
    </source>
</evidence>
<dbReference type="Gene3D" id="3.40.1710.10">
    <property type="entry name" value="abc type-2 transporter like domain"/>
    <property type="match status" value="1"/>
</dbReference>
<keyword evidence="3 6" id="KW-0812">Transmembrane</keyword>
<evidence type="ECO:0000313" key="11">
    <source>
        <dbReference type="Proteomes" id="UP000773469"/>
    </source>
</evidence>
<dbReference type="AlphaFoldDB" id="A0A1E5IWY0"/>
<organism evidence="9 10">
    <name type="scientific">Shewanella colwelliana</name>
    <name type="common">Alteromonas colwelliana</name>
    <dbReference type="NCBI Taxonomy" id="23"/>
    <lineage>
        <taxon>Bacteria</taxon>
        <taxon>Pseudomonadati</taxon>
        <taxon>Pseudomonadota</taxon>
        <taxon>Gammaproteobacteria</taxon>
        <taxon>Alteromonadales</taxon>
        <taxon>Shewanellaceae</taxon>
        <taxon>Shewanella</taxon>
    </lineage>
</organism>
<dbReference type="PANTHER" id="PTHR30294:SF46">
    <property type="entry name" value="ABC TRANSPORTER PERMEASE"/>
    <property type="match status" value="1"/>
</dbReference>
<evidence type="ECO:0000256" key="4">
    <source>
        <dbReference type="ARBA" id="ARBA00022989"/>
    </source>
</evidence>
<evidence type="ECO:0000259" key="7">
    <source>
        <dbReference type="Pfam" id="PF12698"/>
    </source>
</evidence>
<evidence type="ECO:0000313" key="9">
    <source>
        <dbReference type="EMBL" id="OEG75014.1"/>
    </source>
</evidence>
<feature type="transmembrane region" description="Helical" evidence="6">
    <location>
        <begin position="20"/>
        <end position="37"/>
    </location>
</feature>